<dbReference type="GO" id="GO:0005737">
    <property type="term" value="C:cytoplasm"/>
    <property type="evidence" value="ECO:0007669"/>
    <property type="project" value="TreeGrafter"/>
</dbReference>
<dbReference type="EMBL" id="FO082046">
    <property type="protein sequence ID" value="CCE86343.1"/>
    <property type="molecule type" value="Genomic_DNA"/>
</dbReference>
<feature type="domain" description="Jacalin-type lectin" evidence="1">
    <location>
        <begin position="563"/>
        <end position="728"/>
    </location>
</feature>
<dbReference type="InterPro" id="IPR021917">
    <property type="entry name" value="Unchr_Zn-peptidase-like"/>
</dbReference>
<sequence>MTIRLNYKENEIVSSPSVVISGTTTLNISRGIVRVINNKNKVFPPQFFEVNNRNFKGVIHVSPDEANSLDIDVIENGFLNPLGFPQYYDSEPKVADRATLTLFFYPLVNNKPIHLCMIIGRDSKCEYDMPSYKKSRGEVANLETAIRRLKVAGRLMQAFTQEDMRAVGLSNRSFQFVEETESDQRLFGYTVKSPTPHQEIKVHVLRSPKTVQELRDPNLAQQNPKGNNTGGLFNHALDLIRDTPELYSKYESQKTPIQCAVLYLDAHYDVGQNLILTHAALGGGNDQIKLAIFGSHGLHSWPINFPAVSPCFLDETRLSTKEVANDANECGTSWECTNVTMGAFMHEIGHLLGSPHQVDGVMLRDYVWFNRTFMTREGLCLRTNSKGAVVDGNGNWPKVCHWNRLDLMRYLFHGSFAVPTDERDLSFGKVYDTLLSNKTVDDESKQAPSSYVTPSGAALVKSYSGIFLVEFVVNDLARHAIFFYPKTYGGPGRQFELTLDYKTCLSELKKHSNEVSDNFAVRVLSLAGDLYISDFKSHCSTHPENIMKSDFGLNRGTLIGYRSSILGKKTDNETIATFDLSNVYQVRVYHGLALDGIEFFYHKNEATSSGNENHHKLKKFIGTIAARSEGNRGQGSSSTSSVVGNRKHHYSDFMLNENEKITKFHIRNGAWVDGVQFELNSGRKSPFYGNANGGHLSTLEAPDDNYFIVGMYGYLASWLNGVGIIYSMNS</sequence>
<accession>G8Y0J0</accession>
<gene>
    <name evidence="2" type="primary">Piso0_004827</name>
    <name evidence="2" type="ORF">GNLVRS01_PISO0N01993g</name>
</gene>
<dbReference type="Pfam" id="PF12044">
    <property type="entry name" value="Metallopep"/>
    <property type="match status" value="1"/>
</dbReference>
<dbReference type="SUPFAM" id="SSF51101">
    <property type="entry name" value="Mannose-binding lectins"/>
    <property type="match status" value="1"/>
</dbReference>
<evidence type="ECO:0000313" key="2">
    <source>
        <dbReference type="EMBL" id="CCE86343.1"/>
    </source>
</evidence>
<dbReference type="eggNOG" id="KOG4525">
    <property type="taxonomic scope" value="Eukaryota"/>
</dbReference>
<keyword evidence="3" id="KW-1185">Reference proteome</keyword>
<dbReference type="InterPro" id="IPR001229">
    <property type="entry name" value="Jacalin-like_lectin_dom"/>
</dbReference>
<dbReference type="OrthoDB" id="74460at2759"/>
<dbReference type="FunCoup" id="G8Y0J0">
    <property type="interactions" value="89"/>
</dbReference>
<dbReference type="PANTHER" id="PTHR21054">
    <property type="entry name" value="ZINC METALLOPROTEINASE-RELATED"/>
    <property type="match status" value="1"/>
</dbReference>
<evidence type="ECO:0000313" key="3">
    <source>
        <dbReference type="Proteomes" id="UP000005222"/>
    </source>
</evidence>
<dbReference type="OMA" id="MFRNNFG"/>
<dbReference type="InterPro" id="IPR053002">
    <property type="entry name" value="Metalloproteinase_M10B"/>
</dbReference>
<dbReference type="HOGENOM" id="CLU_009601_2_1_1"/>
<protein>
    <submittedName>
        <fullName evidence="2">Piso0_004827 protein</fullName>
    </submittedName>
</protein>
<dbReference type="PANTHER" id="PTHR21054:SF2">
    <property type="entry name" value="MIP04191P"/>
    <property type="match status" value="1"/>
</dbReference>
<organism evidence="2 3">
    <name type="scientific">Pichia sorbitophila (strain ATCC MYA-4447 / BCRC 22081 / CBS 7064 / NBRC 10061 / NRRL Y-12695)</name>
    <name type="common">Hybrid yeast</name>
    <dbReference type="NCBI Taxonomy" id="559304"/>
    <lineage>
        <taxon>Eukaryota</taxon>
        <taxon>Fungi</taxon>
        <taxon>Dikarya</taxon>
        <taxon>Ascomycota</taxon>
        <taxon>Saccharomycotina</taxon>
        <taxon>Pichiomycetes</taxon>
        <taxon>Debaryomycetaceae</taxon>
        <taxon>Millerozyma</taxon>
    </lineage>
</organism>
<dbReference type="Gene3D" id="2.100.10.30">
    <property type="entry name" value="Jacalin-like lectin domain"/>
    <property type="match status" value="1"/>
</dbReference>
<evidence type="ECO:0000259" key="1">
    <source>
        <dbReference type="PROSITE" id="PS51752"/>
    </source>
</evidence>
<dbReference type="InParanoid" id="G8Y0J0"/>
<name>G8Y0J0_PICSO</name>
<dbReference type="PROSITE" id="PS51752">
    <property type="entry name" value="JACALIN_LECTIN"/>
    <property type="match status" value="1"/>
</dbReference>
<dbReference type="AlphaFoldDB" id="G8Y0J0"/>
<proteinExistence type="predicted"/>
<dbReference type="InterPro" id="IPR036404">
    <property type="entry name" value="Jacalin-like_lectin_dom_sf"/>
</dbReference>
<reference evidence="2 3" key="1">
    <citation type="journal article" date="2012" name="G3 (Bethesda)">
        <title>Pichia sorbitophila, an interspecies yeast hybrid reveals early steps of genome resolution following polyploidization.</title>
        <authorList>
            <person name="Leh Louis V."/>
            <person name="Despons L."/>
            <person name="Friedrich A."/>
            <person name="Martin T."/>
            <person name="Durrens P."/>
            <person name="Casaregola S."/>
            <person name="Neuveglise C."/>
            <person name="Fairhead C."/>
            <person name="Marck C."/>
            <person name="Cruz J.A."/>
            <person name="Straub M.L."/>
            <person name="Kugler V."/>
            <person name="Sacerdot C."/>
            <person name="Uzunov Z."/>
            <person name="Thierry A."/>
            <person name="Weiss S."/>
            <person name="Bleykasten C."/>
            <person name="De Montigny J."/>
            <person name="Jacques N."/>
            <person name="Jung P."/>
            <person name="Lemaire M."/>
            <person name="Mallet S."/>
            <person name="Morel G."/>
            <person name="Richard G.F."/>
            <person name="Sarkar A."/>
            <person name="Savel G."/>
            <person name="Schacherer J."/>
            <person name="Seret M.L."/>
            <person name="Talla E."/>
            <person name="Samson G."/>
            <person name="Jubin C."/>
            <person name="Poulain J."/>
            <person name="Vacherie B."/>
            <person name="Barbe V."/>
            <person name="Pelletier E."/>
            <person name="Sherman D.J."/>
            <person name="Westhof E."/>
            <person name="Weissenbach J."/>
            <person name="Baret P.V."/>
            <person name="Wincker P."/>
            <person name="Gaillardin C."/>
            <person name="Dujon B."/>
            <person name="Souciet J.L."/>
        </authorList>
    </citation>
    <scope>NUCLEOTIDE SEQUENCE [LARGE SCALE GENOMIC DNA]</scope>
    <source>
        <strain evidence="3">ATCC MYA-4447 / BCRC 22081 / CBS 7064 / NBRC 10061 / NRRL Y-12695</strain>
    </source>
</reference>
<dbReference type="Proteomes" id="UP000005222">
    <property type="component" value="Chromosome N"/>
</dbReference>